<dbReference type="InterPro" id="IPR027417">
    <property type="entry name" value="P-loop_NTPase"/>
</dbReference>
<dbReference type="GO" id="GO:0005663">
    <property type="term" value="C:DNA replication factor C complex"/>
    <property type="evidence" value="ECO:0007669"/>
    <property type="project" value="TreeGrafter"/>
</dbReference>
<dbReference type="EMBL" id="LAZR01045624">
    <property type="protein sequence ID" value="KKK98422.1"/>
    <property type="molecule type" value="Genomic_DNA"/>
</dbReference>
<sequence>MPDTPNVLEDVLWVEKHRPTKLADLALEKDNRTVLEAYLKAGEIPHLLLVGPPGTGKTTVARILYHSLDCRYLVLNASAERGIDTVREKIGTFVTVMTDARWNIPFLDEADALTTDAQTALRNLIESYASRSRFILTANRLHRIIGPIQSRCQLLTLAPPPLKERFRILASVLKKEGIVAEPAVVLGYAERNPDMRKMLMSAQRAYLAKGHLPPAVAEGTAAGEEVFKLLESKNWTGLRRLTTSDSFDVYEVFRELFWAVPDDHPRAGFLRHVIGKGVHESGFTPDPIILFLGVCAEAMEGL</sequence>
<protein>
    <recommendedName>
        <fullName evidence="4">AAA+ ATPase domain-containing protein</fullName>
    </recommendedName>
</protein>
<dbReference type="SMART" id="SM00382">
    <property type="entry name" value="AAA"/>
    <property type="match status" value="1"/>
</dbReference>
<dbReference type="AlphaFoldDB" id="A0A0F8ZWZ4"/>
<feature type="domain" description="AAA+ ATPase" evidence="4">
    <location>
        <begin position="43"/>
        <end position="160"/>
    </location>
</feature>
<keyword evidence="2" id="KW-0547">Nucleotide-binding</keyword>
<evidence type="ECO:0000256" key="1">
    <source>
        <dbReference type="ARBA" id="ARBA00022705"/>
    </source>
</evidence>
<dbReference type="Gene3D" id="3.40.50.300">
    <property type="entry name" value="P-loop containing nucleotide triphosphate hydrolases"/>
    <property type="match status" value="1"/>
</dbReference>
<dbReference type="InterPro" id="IPR003959">
    <property type="entry name" value="ATPase_AAA_core"/>
</dbReference>
<organism evidence="5">
    <name type="scientific">marine sediment metagenome</name>
    <dbReference type="NCBI Taxonomy" id="412755"/>
    <lineage>
        <taxon>unclassified sequences</taxon>
        <taxon>metagenomes</taxon>
        <taxon>ecological metagenomes</taxon>
    </lineage>
</organism>
<dbReference type="GO" id="GO:0016887">
    <property type="term" value="F:ATP hydrolysis activity"/>
    <property type="evidence" value="ECO:0007669"/>
    <property type="project" value="InterPro"/>
</dbReference>
<gene>
    <name evidence="5" type="ORF">LCGC14_2642890</name>
</gene>
<dbReference type="GO" id="GO:0003689">
    <property type="term" value="F:DNA clamp loader activity"/>
    <property type="evidence" value="ECO:0007669"/>
    <property type="project" value="TreeGrafter"/>
</dbReference>
<accession>A0A0F8ZWZ4</accession>
<keyword evidence="3" id="KW-0067">ATP-binding</keyword>
<dbReference type="SUPFAM" id="SSF52540">
    <property type="entry name" value="P-loop containing nucleoside triphosphate hydrolases"/>
    <property type="match status" value="1"/>
</dbReference>
<dbReference type="InterPro" id="IPR003593">
    <property type="entry name" value="AAA+_ATPase"/>
</dbReference>
<proteinExistence type="predicted"/>
<keyword evidence="1" id="KW-0235">DNA replication</keyword>
<name>A0A0F8ZWZ4_9ZZZZ</name>
<reference evidence="5" key="1">
    <citation type="journal article" date="2015" name="Nature">
        <title>Complex archaea that bridge the gap between prokaryotes and eukaryotes.</title>
        <authorList>
            <person name="Spang A."/>
            <person name="Saw J.H."/>
            <person name="Jorgensen S.L."/>
            <person name="Zaremba-Niedzwiedzka K."/>
            <person name="Martijn J."/>
            <person name="Lind A.E."/>
            <person name="van Eijk R."/>
            <person name="Schleper C."/>
            <person name="Guy L."/>
            <person name="Ettema T.J."/>
        </authorList>
    </citation>
    <scope>NUCLEOTIDE SEQUENCE</scope>
</reference>
<dbReference type="PANTHER" id="PTHR11669">
    <property type="entry name" value="REPLICATION FACTOR C / DNA POLYMERASE III GAMMA-TAU SUBUNIT"/>
    <property type="match status" value="1"/>
</dbReference>
<dbReference type="GO" id="GO:0005524">
    <property type="term" value="F:ATP binding"/>
    <property type="evidence" value="ECO:0007669"/>
    <property type="project" value="UniProtKB-KW"/>
</dbReference>
<evidence type="ECO:0000313" key="5">
    <source>
        <dbReference type="EMBL" id="KKK98422.1"/>
    </source>
</evidence>
<evidence type="ECO:0000256" key="3">
    <source>
        <dbReference type="ARBA" id="ARBA00022840"/>
    </source>
</evidence>
<dbReference type="Pfam" id="PF00004">
    <property type="entry name" value="AAA"/>
    <property type="match status" value="1"/>
</dbReference>
<dbReference type="PANTHER" id="PTHR11669:SF20">
    <property type="entry name" value="REPLICATION FACTOR C SUBUNIT 4"/>
    <property type="match status" value="1"/>
</dbReference>
<comment type="caution">
    <text evidence="5">The sequence shown here is derived from an EMBL/GenBank/DDBJ whole genome shotgun (WGS) entry which is preliminary data.</text>
</comment>
<evidence type="ECO:0000256" key="2">
    <source>
        <dbReference type="ARBA" id="ARBA00022741"/>
    </source>
</evidence>
<dbReference type="InterPro" id="IPR050238">
    <property type="entry name" value="DNA_Rep/Repair_Clamp_Loader"/>
</dbReference>
<dbReference type="GO" id="GO:0006261">
    <property type="term" value="P:DNA-templated DNA replication"/>
    <property type="evidence" value="ECO:0007669"/>
    <property type="project" value="TreeGrafter"/>
</dbReference>
<dbReference type="CDD" id="cd00009">
    <property type="entry name" value="AAA"/>
    <property type="match status" value="1"/>
</dbReference>
<dbReference type="GO" id="GO:0006281">
    <property type="term" value="P:DNA repair"/>
    <property type="evidence" value="ECO:0007669"/>
    <property type="project" value="TreeGrafter"/>
</dbReference>
<evidence type="ECO:0000259" key="4">
    <source>
        <dbReference type="SMART" id="SM00382"/>
    </source>
</evidence>